<organism evidence="3 4">
    <name type="scientific">Talaromyces rugulosus</name>
    <name type="common">Penicillium rugulosum</name>
    <dbReference type="NCBI Taxonomy" id="121627"/>
    <lineage>
        <taxon>Eukaryota</taxon>
        <taxon>Fungi</taxon>
        <taxon>Dikarya</taxon>
        <taxon>Ascomycota</taxon>
        <taxon>Pezizomycotina</taxon>
        <taxon>Eurotiomycetes</taxon>
        <taxon>Eurotiomycetidae</taxon>
        <taxon>Eurotiales</taxon>
        <taxon>Trichocomaceae</taxon>
        <taxon>Talaromyces</taxon>
        <taxon>Talaromyces sect. Islandici</taxon>
    </lineage>
</organism>
<dbReference type="SMART" id="SM00028">
    <property type="entry name" value="TPR"/>
    <property type="match status" value="9"/>
</dbReference>
<evidence type="ECO:0000313" key="3">
    <source>
        <dbReference type="EMBL" id="QKX62546.1"/>
    </source>
</evidence>
<proteinExistence type="predicted"/>
<reference evidence="4" key="1">
    <citation type="submission" date="2020-06" db="EMBL/GenBank/DDBJ databases">
        <title>A chromosome-scale genome assembly of Talaromyces rugulosus W13939.</title>
        <authorList>
            <person name="Wang B."/>
            <person name="Guo L."/>
            <person name="Ye K."/>
            <person name="Wang L."/>
        </authorList>
    </citation>
    <scope>NUCLEOTIDE SEQUENCE [LARGE SCALE GENOMIC DNA]</scope>
    <source>
        <strain evidence="4">W13939</strain>
    </source>
</reference>
<dbReference type="Pfam" id="PF01048">
    <property type="entry name" value="PNP_UDP_1"/>
    <property type="match status" value="1"/>
</dbReference>
<dbReference type="PANTHER" id="PTHR46082:SF6">
    <property type="entry name" value="AAA+ ATPASE DOMAIN-CONTAINING PROTEIN-RELATED"/>
    <property type="match status" value="1"/>
</dbReference>
<dbReference type="OrthoDB" id="1658288at2759"/>
<dbReference type="SUPFAM" id="SSF53167">
    <property type="entry name" value="Purine and uridine phosphorylases"/>
    <property type="match status" value="1"/>
</dbReference>
<dbReference type="Pfam" id="PF13374">
    <property type="entry name" value="TPR_10"/>
    <property type="match status" value="1"/>
</dbReference>
<accession>A0A7H8R8F4</accession>
<name>A0A7H8R8F4_TALRU</name>
<keyword evidence="4" id="KW-1185">Reference proteome</keyword>
<dbReference type="GeneID" id="55997190"/>
<dbReference type="GO" id="GO:0003824">
    <property type="term" value="F:catalytic activity"/>
    <property type="evidence" value="ECO:0007669"/>
    <property type="project" value="InterPro"/>
</dbReference>
<dbReference type="Pfam" id="PF25000">
    <property type="entry name" value="DUF7779"/>
    <property type="match status" value="1"/>
</dbReference>
<dbReference type="Gene3D" id="1.25.40.10">
    <property type="entry name" value="Tetratricopeptide repeat domain"/>
    <property type="match status" value="3"/>
</dbReference>
<dbReference type="KEGG" id="trg:TRUGW13939_09707"/>
<dbReference type="PANTHER" id="PTHR46082">
    <property type="entry name" value="ATP/GTP-BINDING PROTEIN-RELATED"/>
    <property type="match status" value="1"/>
</dbReference>
<dbReference type="InterPro" id="IPR035994">
    <property type="entry name" value="Nucleoside_phosphorylase_sf"/>
</dbReference>
<evidence type="ECO:0000313" key="4">
    <source>
        <dbReference type="Proteomes" id="UP000509510"/>
    </source>
</evidence>
<dbReference type="Proteomes" id="UP000509510">
    <property type="component" value="Chromosome V"/>
</dbReference>
<dbReference type="Gene3D" id="3.40.50.1580">
    <property type="entry name" value="Nucleoside phosphorylase domain"/>
    <property type="match status" value="1"/>
</dbReference>
<dbReference type="SUPFAM" id="SSF52540">
    <property type="entry name" value="P-loop containing nucleoside triphosphate hydrolases"/>
    <property type="match status" value="1"/>
</dbReference>
<dbReference type="InterPro" id="IPR053137">
    <property type="entry name" value="NLR-like"/>
</dbReference>
<dbReference type="GO" id="GO:0043531">
    <property type="term" value="F:ADP binding"/>
    <property type="evidence" value="ECO:0007669"/>
    <property type="project" value="InterPro"/>
</dbReference>
<dbReference type="InterPro" id="IPR000845">
    <property type="entry name" value="Nucleoside_phosphorylase_d"/>
</dbReference>
<dbReference type="InterPro" id="IPR019734">
    <property type="entry name" value="TPR_rpt"/>
</dbReference>
<dbReference type="InterPro" id="IPR011990">
    <property type="entry name" value="TPR-like_helical_dom_sf"/>
</dbReference>
<dbReference type="AlphaFoldDB" id="A0A7H8R8F4"/>
<feature type="domain" description="Nucleoside phosphorylase" evidence="1">
    <location>
        <begin position="10"/>
        <end position="126"/>
    </location>
</feature>
<dbReference type="SUPFAM" id="SSF48452">
    <property type="entry name" value="TPR-like"/>
    <property type="match status" value="2"/>
</dbReference>
<dbReference type="Pfam" id="PF13424">
    <property type="entry name" value="TPR_12"/>
    <property type="match status" value="4"/>
</dbReference>
<dbReference type="EMBL" id="CP055902">
    <property type="protein sequence ID" value="QKX62546.1"/>
    <property type="molecule type" value="Genomic_DNA"/>
</dbReference>
<dbReference type="InterPro" id="IPR056681">
    <property type="entry name" value="DUF7779"/>
</dbReference>
<evidence type="ECO:0000259" key="1">
    <source>
        <dbReference type="Pfam" id="PF01048"/>
    </source>
</evidence>
<protein>
    <submittedName>
        <fullName evidence="3">Uncharacterized protein</fullName>
    </submittedName>
</protein>
<dbReference type="RefSeq" id="XP_035348720.1">
    <property type="nucleotide sequence ID" value="XM_035492827.1"/>
</dbReference>
<feature type="domain" description="DUF7779" evidence="2">
    <location>
        <begin position="629"/>
        <end position="704"/>
    </location>
</feature>
<dbReference type="PRINTS" id="PR00381">
    <property type="entry name" value="KINESINLIGHT"/>
</dbReference>
<dbReference type="GO" id="GO:0009116">
    <property type="term" value="P:nucleoside metabolic process"/>
    <property type="evidence" value="ECO:0007669"/>
    <property type="project" value="InterPro"/>
</dbReference>
<gene>
    <name evidence="3" type="ORF">TRUGW13939_09707</name>
</gene>
<evidence type="ECO:0000259" key="2">
    <source>
        <dbReference type="Pfam" id="PF25000"/>
    </source>
</evidence>
<sequence>MPPRSREEFEIAIICALPVEADAVEALFDEYYDIRTYGKQEGDDNTYTTGRINSHHVVLAVMPGMGNRSSASVARSLRMSFTRIKLALVVGICGGAPYSTDKREIILGDVIISDSVIEYDFGRQYPDGFVRKSGVKETLGQPNQEIRSFLNGLRTSRRQAHVQQQIARYLEDIQGRDDERHWSYPGVPQDILFPATYRHRHYEPGPGVECACFDCHSSQDPVCELALKSDCQRLGCAGQSIRRHRLDTDIPEAFIHIGTIASANTVMRSGEHRERLTKDEGIIGFEMEGAGVWDNLPCIIIKGVCDYADSHKNKAWQHYATVMAACCAKACLTYWVAGLPQQRQTSSHPKPSSTVPFERDEVFVGREDTIMSVNQAVEERIGRTSRRAALVGLGGVGKSQIAIEYTYRVRESTPSTWIFWVHASNMTRFEQGYRDIATVAKIPRCDDPKSDILHLVYIWLCDEKNGRWLMVLDNADDIDTFFNISNEHVPLVDYLPRVSHGSILITSRNQTVARNIVEPSGQVIRVEPMNTHDATTLLRTRIDVKKPDEEKARMLVQTLECIPLAVTQAGAYISNRSSRMDVSTYLDLFQRSESNQERLLNYDDAHDLRRDRSIRHPVITTWQISFDQIRHISPKTTDLLALMSMFDRQGIPEKLISKGMDQLQFEDVMAPLMSFSLVQVEIGGSFFELHRLIQLSTRQWLKKQGLFHQWARRSLRVMEIVFPSGDYETSASCHMLLPHVKELIRCTEELHNDKELNVPRISNRCGWYLYLMGKYEEAEAMHRRALTGRETVLGTEHPDTLTSVNNLGLVLDHQGKYKEAEAMHQQALIGRKKVLGAKHPDTLTSVNNLGLVLDSQGKYKEAKAVHQQALTGREKVLGTEHPDTLASVNNLGLVLDHQGKYKEAEAMHQQALTGREKVLGAEHPDTLTCVNNLGMVLDHQGKYEEAEAMYRRALTGREKVLGAEHPDTLTSVHNLGLVLDHQGKYEEAEAMYRRALTGSEKVLGAEHPDTLTSVNNLGLILDYQGKYKEAEAMHRRDLTGSEKVLGAEHPDTLTSVNNLGVVLHYQEKYEEAEAMYRRALTGSEKVLGAEHPDTLTGVSNLGSVLEIQGKYKEAEVLYRRALAGREKVLGAEHPDTLTSVNNLGSVLENLRLGH</sequence>
<dbReference type="InterPro" id="IPR027417">
    <property type="entry name" value="P-loop_NTPase"/>
</dbReference>
<dbReference type="Gene3D" id="3.40.50.300">
    <property type="entry name" value="P-loop containing nucleotide triphosphate hydrolases"/>
    <property type="match status" value="1"/>
</dbReference>